<evidence type="ECO:0000313" key="2">
    <source>
        <dbReference type="EMBL" id="MBW79937.1"/>
    </source>
</evidence>
<feature type="region of interest" description="Disordered" evidence="1">
    <location>
        <begin position="1"/>
        <end position="21"/>
    </location>
</feature>
<feature type="compositionally biased region" description="Polar residues" evidence="1">
    <location>
        <begin position="7"/>
        <end position="16"/>
    </location>
</feature>
<dbReference type="EMBL" id="GGFL01015759">
    <property type="protein sequence ID" value="MBW79937.1"/>
    <property type="molecule type" value="Transcribed_RNA"/>
</dbReference>
<dbReference type="AlphaFoldDB" id="A0A2M4DQV8"/>
<evidence type="ECO:0000256" key="1">
    <source>
        <dbReference type="SAM" id="MobiDB-lite"/>
    </source>
</evidence>
<sequence length="91" mass="9627">MREPRSRTFSALSGTQAPAPAPPLPLLMLPVAACSPPARSIRPLKLYRFVLGGSYSIVPSPCSCSTGSFGSPRGTHIVFRFVSPSRLAVVT</sequence>
<protein>
    <submittedName>
        <fullName evidence="2">Putative secreted protein</fullName>
    </submittedName>
</protein>
<reference evidence="2" key="1">
    <citation type="submission" date="2018-01" db="EMBL/GenBank/DDBJ databases">
        <title>An insight into the sialome of Amazonian anophelines.</title>
        <authorList>
            <person name="Ribeiro J.M."/>
            <person name="Scarpassa V."/>
            <person name="Calvo E."/>
        </authorList>
    </citation>
    <scope>NUCLEOTIDE SEQUENCE</scope>
</reference>
<accession>A0A2M4DQV8</accession>
<organism evidence="2">
    <name type="scientific">Anopheles darlingi</name>
    <name type="common">Mosquito</name>
    <dbReference type="NCBI Taxonomy" id="43151"/>
    <lineage>
        <taxon>Eukaryota</taxon>
        <taxon>Metazoa</taxon>
        <taxon>Ecdysozoa</taxon>
        <taxon>Arthropoda</taxon>
        <taxon>Hexapoda</taxon>
        <taxon>Insecta</taxon>
        <taxon>Pterygota</taxon>
        <taxon>Neoptera</taxon>
        <taxon>Endopterygota</taxon>
        <taxon>Diptera</taxon>
        <taxon>Nematocera</taxon>
        <taxon>Culicoidea</taxon>
        <taxon>Culicidae</taxon>
        <taxon>Anophelinae</taxon>
        <taxon>Anopheles</taxon>
    </lineage>
</organism>
<proteinExistence type="predicted"/>
<name>A0A2M4DQV8_ANODA</name>